<dbReference type="InterPro" id="IPR002018">
    <property type="entry name" value="CarbesteraseB"/>
</dbReference>
<evidence type="ECO:0000313" key="6">
    <source>
        <dbReference type="EMBL" id="SMQ48160.1"/>
    </source>
</evidence>
<dbReference type="STRING" id="1276538.A0A1X7RLR5"/>
<dbReference type="SUPFAM" id="SSF53474">
    <property type="entry name" value="alpha/beta-Hydrolases"/>
    <property type="match status" value="1"/>
</dbReference>
<feature type="signal peptide" evidence="4">
    <location>
        <begin position="1"/>
        <end position="21"/>
    </location>
</feature>
<dbReference type="Pfam" id="PF00135">
    <property type="entry name" value="COesterase"/>
    <property type="match status" value="1"/>
</dbReference>
<dbReference type="PROSITE" id="PS00122">
    <property type="entry name" value="CARBOXYLESTERASE_B_1"/>
    <property type="match status" value="1"/>
</dbReference>
<sequence>MASNMKIAIAGLSLLVANASAWSIPSVLQRSQPAAPNPKYGQCIWTGALMCNGLDKYGICSYGSVVWKDVAPGTTCQDINGFATIVNMGDGKCEKDGKLTCHGHSMFGLCDKGTVKYHTVAAGSFCENDQIVAAGSYAIRESTRSSNATNQTATAGSPYTIPGSPLASQQTKTNGVNVAASPVPHGNSGSQPAYGNSGPPASNGNSGSPASCGYPGGPATATLDAGVIHGTSTSLPSAPQPIVNKFLGVPFAAPPKRFSPPEKPQSWPEPIDVTSYKPACIQQFSYPKVRSDFAKSVFNTPAPEESEDCLYLNVYSPSSPAPADGRSVLFWIYGGSLEFGNAGNANYDGSILAAYQDVIVVTVNYRTNVFGFASSDEIPLDQRNLGFYDQRLGLDWVQRNIAAFGGSPNKVTLFGESAGSFSIDALLTSYSKDDRPPFRGAILESGQISYSASANPSTVPAWNQLAASFNCPESSTLECLRNVPATDIKKYIEENALHFNYAFDGVTAFRDAANRRKNGQIAKIPILIGSNAQEGRIFQVGQNSQEASRAYIDAISGNQTAYGNMIEAAFPLGSPGITSYYDQISQINTEYRFQCGSAKVANDSAASGIPAWRYYFNASFPNTQKFPQLGVYHASEIPIVFGTYPRTNVTTQQYALSTAIMGMWARFAKNPKSGPGWNPVATGVASEVLVGSADVGMGGMYIDGMGMPTQGAYDLAVLGNRHNVLSSGVTVIDQSEVDYRCAIFEPAYAAILSGAGT</sequence>
<feature type="compositionally biased region" description="Low complexity" evidence="3">
    <location>
        <begin position="195"/>
        <end position="211"/>
    </location>
</feature>
<feature type="compositionally biased region" description="Polar residues" evidence="3">
    <location>
        <begin position="144"/>
        <end position="157"/>
    </location>
</feature>
<dbReference type="PROSITE" id="PS00941">
    <property type="entry name" value="CARBOXYLESTERASE_B_2"/>
    <property type="match status" value="1"/>
</dbReference>
<proteinExistence type="inferred from homology"/>
<feature type="region of interest" description="Disordered" evidence="3">
    <location>
        <begin position="142"/>
        <end position="215"/>
    </location>
</feature>
<dbReference type="PANTHER" id="PTHR43918:SF4">
    <property type="entry name" value="CARBOXYLIC ESTER HYDROLASE"/>
    <property type="match status" value="1"/>
</dbReference>
<dbReference type="Proteomes" id="UP000215127">
    <property type="component" value="Chromosome 2"/>
</dbReference>
<dbReference type="InterPro" id="IPR019819">
    <property type="entry name" value="Carboxylesterase_B_CS"/>
</dbReference>
<evidence type="ECO:0000256" key="4">
    <source>
        <dbReference type="SAM" id="SignalP"/>
    </source>
</evidence>
<dbReference type="InterPro" id="IPR050654">
    <property type="entry name" value="AChE-related_enzymes"/>
</dbReference>
<accession>A0A1X7RLR5</accession>
<protein>
    <recommendedName>
        <fullName evidence="5">Carboxylesterase type B domain-containing protein</fullName>
    </recommendedName>
</protein>
<organism evidence="6 7">
    <name type="scientific">Zymoseptoria tritici (strain ST99CH_3D7)</name>
    <dbReference type="NCBI Taxonomy" id="1276538"/>
    <lineage>
        <taxon>Eukaryota</taxon>
        <taxon>Fungi</taxon>
        <taxon>Dikarya</taxon>
        <taxon>Ascomycota</taxon>
        <taxon>Pezizomycotina</taxon>
        <taxon>Dothideomycetes</taxon>
        <taxon>Dothideomycetidae</taxon>
        <taxon>Mycosphaerellales</taxon>
        <taxon>Mycosphaerellaceae</taxon>
        <taxon>Zymoseptoria</taxon>
    </lineage>
</organism>
<evidence type="ECO:0000256" key="2">
    <source>
        <dbReference type="ARBA" id="ARBA00022801"/>
    </source>
</evidence>
<dbReference type="AlphaFoldDB" id="A0A1X7RLR5"/>
<evidence type="ECO:0000259" key="5">
    <source>
        <dbReference type="Pfam" id="PF00135"/>
    </source>
</evidence>
<feature type="chain" id="PRO_5010876627" description="Carboxylesterase type B domain-containing protein" evidence="4">
    <location>
        <begin position="22"/>
        <end position="757"/>
    </location>
</feature>
<evidence type="ECO:0000313" key="7">
    <source>
        <dbReference type="Proteomes" id="UP000215127"/>
    </source>
</evidence>
<dbReference type="Gene3D" id="3.40.50.1820">
    <property type="entry name" value="alpha/beta hydrolase"/>
    <property type="match status" value="1"/>
</dbReference>
<reference evidence="6 7" key="1">
    <citation type="submission" date="2016-06" db="EMBL/GenBank/DDBJ databases">
        <authorList>
            <person name="Kjaerup R.B."/>
            <person name="Dalgaard T.S."/>
            <person name="Juul-Madsen H.R."/>
        </authorList>
    </citation>
    <scope>NUCLEOTIDE SEQUENCE [LARGE SCALE GENOMIC DNA]</scope>
</reference>
<feature type="compositionally biased region" description="Polar residues" evidence="3">
    <location>
        <begin position="166"/>
        <end position="176"/>
    </location>
</feature>
<keyword evidence="7" id="KW-1185">Reference proteome</keyword>
<dbReference type="PANTHER" id="PTHR43918">
    <property type="entry name" value="ACETYLCHOLINESTERASE"/>
    <property type="match status" value="1"/>
</dbReference>
<dbReference type="InterPro" id="IPR019826">
    <property type="entry name" value="Carboxylesterase_B_AS"/>
</dbReference>
<keyword evidence="2" id="KW-0378">Hydrolase</keyword>
<evidence type="ECO:0000256" key="1">
    <source>
        <dbReference type="ARBA" id="ARBA00005964"/>
    </source>
</evidence>
<name>A0A1X7RLR5_ZYMT9</name>
<dbReference type="EMBL" id="LT853693">
    <property type="protein sequence ID" value="SMQ48160.1"/>
    <property type="molecule type" value="Genomic_DNA"/>
</dbReference>
<dbReference type="GO" id="GO:0052689">
    <property type="term" value="F:carboxylic ester hydrolase activity"/>
    <property type="evidence" value="ECO:0007669"/>
    <property type="project" value="TreeGrafter"/>
</dbReference>
<dbReference type="InterPro" id="IPR029058">
    <property type="entry name" value="AB_hydrolase_fold"/>
</dbReference>
<feature type="domain" description="Carboxylesterase type B" evidence="5">
    <location>
        <begin position="222"/>
        <end position="680"/>
    </location>
</feature>
<keyword evidence="4" id="KW-0732">Signal</keyword>
<comment type="similarity">
    <text evidence="1">Belongs to the type-B carboxylesterase/lipase family.</text>
</comment>
<gene>
    <name evidence="6" type="ORF">ZT3D7_G3309</name>
</gene>
<evidence type="ECO:0000256" key="3">
    <source>
        <dbReference type="SAM" id="MobiDB-lite"/>
    </source>
</evidence>